<sequence length="165" mass="16523">MRTPVRAAPAALAILALALPAVLIDDTPARAAAVFVETNPSTVRAGDEVGIRASCDDNLRAATVTSDPTGAVIVSPRYGFLTATARVPATTDAGDYDITLECPDGKTAKSTMHVVLRVEPARGPATGGGGTAGGQSAPYLIGGGLAALAAGVALSVVAARRRRFG</sequence>
<keyword evidence="4" id="KW-1185">Reference proteome</keyword>
<feature type="signal peptide" evidence="2">
    <location>
        <begin position="1"/>
        <end position="31"/>
    </location>
</feature>
<dbReference type="RefSeq" id="WP_212989797.1">
    <property type="nucleotide sequence ID" value="NZ_BAABEA010000039.1"/>
</dbReference>
<evidence type="ECO:0000313" key="3">
    <source>
        <dbReference type="EMBL" id="GIM69828.1"/>
    </source>
</evidence>
<keyword evidence="1" id="KW-0472">Membrane</keyword>
<evidence type="ECO:0000256" key="2">
    <source>
        <dbReference type="SAM" id="SignalP"/>
    </source>
</evidence>
<evidence type="ECO:0000256" key="1">
    <source>
        <dbReference type="SAM" id="Phobius"/>
    </source>
</evidence>
<keyword evidence="1" id="KW-0812">Transmembrane</keyword>
<proteinExistence type="predicted"/>
<evidence type="ECO:0000313" key="4">
    <source>
        <dbReference type="Proteomes" id="UP000681340"/>
    </source>
</evidence>
<reference evidence="3" key="1">
    <citation type="submission" date="2021-03" db="EMBL/GenBank/DDBJ databases">
        <title>Whole genome shotgun sequence of Actinoplanes auranticolor NBRC 12245.</title>
        <authorList>
            <person name="Komaki H."/>
            <person name="Tamura T."/>
        </authorList>
    </citation>
    <scope>NUCLEOTIDE SEQUENCE</scope>
    <source>
        <strain evidence="3">NBRC 12245</strain>
    </source>
</reference>
<gene>
    <name evidence="3" type="ORF">Aau02nite_37990</name>
</gene>
<dbReference type="AlphaFoldDB" id="A0A919SFM7"/>
<protein>
    <submittedName>
        <fullName evidence="3">Uncharacterized protein</fullName>
    </submittedName>
</protein>
<dbReference type="Proteomes" id="UP000681340">
    <property type="component" value="Unassembled WGS sequence"/>
</dbReference>
<name>A0A919SFM7_9ACTN</name>
<feature type="transmembrane region" description="Helical" evidence="1">
    <location>
        <begin position="139"/>
        <end position="159"/>
    </location>
</feature>
<comment type="caution">
    <text evidence="3">The sequence shown here is derived from an EMBL/GenBank/DDBJ whole genome shotgun (WGS) entry which is preliminary data.</text>
</comment>
<keyword evidence="2" id="KW-0732">Signal</keyword>
<dbReference type="EMBL" id="BOQL01000028">
    <property type="protein sequence ID" value="GIM69828.1"/>
    <property type="molecule type" value="Genomic_DNA"/>
</dbReference>
<organism evidence="3 4">
    <name type="scientific">Actinoplanes auranticolor</name>
    <dbReference type="NCBI Taxonomy" id="47988"/>
    <lineage>
        <taxon>Bacteria</taxon>
        <taxon>Bacillati</taxon>
        <taxon>Actinomycetota</taxon>
        <taxon>Actinomycetes</taxon>
        <taxon>Micromonosporales</taxon>
        <taxon>Micromonosporaceae</taxon>
        <taxon>Actinoplanes</taxon>
    </lineage>
</organism>
<accession>A0A919SFM7</accession>
<keyword evidence="1" id="KW-1133">Transmembrane helix</keyword>
<feature type="chain" id="PRO_5038093266" evidence="2">
    <location>
        <begin position="32"/>
        <end position="165"/>
    </location>
</feature>